<dbReference type="PANTHER" id="PTHR43649">
    <property type="entry name" value="ARABINOSE-BINDING PROTEIN-RELATED"/>
    <property type="match status" value="1"/>
</dbReference>
<accession>B8I4H9</accession>
<name>B8I4H9_RUMCH</name>
<evidence type="ECO:0000256" key="1">
    <source>
        <dbReference type="SAM" id="SignalP"/>
    </source>
</evidence>
<dbReference type="eggNOG" id="COG1653">
    <property type="taxonomic scope" value="Bacteria"/>
</dbReference>
<dbReference type="AlphaFoldDB" id="B8I4H9"/>
<dbReference type="RefSeq" id="WP_012634599.1">
    <property type="nucleotide sequence ID" value="NC_011898.1"/>
</dbReference>
<dbReference type="EMBL" id="CP001348">
    <property type="protein sequence ID" value="ACL74533.1"/>
    <property type="molecule type" value="Genomic_DNA"/>
</dbReference>
<keyword evidence="3" id="KW-1185">Reference proteome</keyword>
<dbReference type="Proteomes" id="UP000001349">
    <property type="component" value="Chromosome"/>
</dbReference>
<gene>
    <name evidence="2" type="ordered locus">Ccel_0145</name>
</gene>
<dbReference type="KEGG" id="cce:Ccel_0145"/>
<organism evidence="2 3">
    <name type="scientific">Ruminiclostridium cellulolyticum (strain ATCC 35319 / DSM 5812 / JCM 6584 / H10)</name>
    <name type="common">Clostridium cellulolyticum</name>
    <dbReference type="NCBI Taxonomy" id="394503"/>
    <lineage>
        <taxon>Bacteria</taxon>
        <taxon>Bacillati</taxon>
        <taxon>Bacillota</taxon>
        <taxon>Clostridia</taxon>
        <taxon>Eubacteriales</taxon>
        <taxon>Oscillospiraceae</taxon>
        <taxon>Ruminiclostridium</taxon>
    </lineage>
</organism>
<dbReference type="STRING" id="394503.Ccel_0145"/>
<dbReference type="HOGENOM" id="CLU_021021_3_0_9"/>
<reference evidence="2 3" key="1">
    <citation type="submission" date="2009-01" db="EMBL/GenBank/DDBJ databases">
        <title>Complete sequence of Clostridium cellulolyticum H10.</title>
        <authorList>
            <consortium name="US DOE Joint Genome Institute"/>
            <person name="Lucas S."/>
            <person name="Copeland A."/>
            <person name="Lapidus A."/>
            <person name="Glavina del Rio T."/>
            <person name="Dalin E."/>
            <person name="Tice H."/>
            <person name="Bruce D."/>
            <person name="Goodwin L."/>
            <person name="Pitluck S."/>
            <person name="Chertkov O."/>
            <person name="Saunders E."/>
            <person name="Brettin T."/>
            <person name="Detter J.C."/>
            <person name="Han C."/>
            <person name="Larimer F."/>
            <person name="Land M."/>
            <person name="Hauser L."/>
            <person name="Kyrpides N."/>
            <person name="Ivanova N."/>
            <person name="Zhou J."/>
            <person name="Richardson P."/>
        </authorList>
    </citation>
    <scope>NUCLEOTIDE SEQUENCE [LARGE SCALE GENOMIC DNA]</scope>
    <source>
        <strain evidence="3">ATCC 35319 / DSM 5812 / JCM 6584 / H10</strain>
    </source>
</reference>
<dbReference type="CDD" id="cd13580">
    <property type="entry name" value="PBP2_AlgQ_like_1"/>
    <property type="match status" value="1"/>
</dbReference>
<proteinExistence type="predicted"/>
<dbReference type="InterPro" id="IPR050490">
    <property type="entry name" value="Bact_solute-bd_prot1"/>
</dbReference>
<dbReference type="SUPFAM" id="SSF53850">
    <property type="entry name" value="Periplasmic binding protein-like II"/>
    <property type="match status" value="1"/>
</dbReference>
<dbReference type="Pfam" id="PF01547">
    <property type="entry name" value="SBP_bac_1"/>
    <property type="match status" value="1"/>
</dbReference>
<dbReference type="PANTHER" id="PTHR43649:SF17">
    <property type="entry name" value="ABC TRANSPORTER SOLUTE BINDING PROTEIN-SUGAR TRANSPORT"/>
    <property type="match status" value="1"/>
</dbReference>
<feature type="signal peptide" evidence="1">
    <location>
        <begin position="1"/>
        <end position="23"/>
    </location>
</feature>
<protein>
    <submittedName>
        <fullName evidence="2">Extracellular solute-binding protein family 1</fullName>
    </submittedName>
</protein>
<evidence type="ECO:0000313" key="3">
    <source>
        <dbReference type="Proteomes" id="UP000001349"/>
    </source>
</evidence>
<dbReference type="OrthoDB" id="2650856at2"/>
<feature type="chain" id="PRO_5038717260" evidence="1">
    <location>
        <begin position="24"/>
        <end position="530"/>
    </location>
</feature>
<evidence type="ECO:0000313" key="2">
    <source>
        <dbReference type="EMBL" id="ACL74533.1"/>
    </source>
</evidence>
<keyword evidence="1" id="KW-0732">Signal</keyword>
<sequence length="530" mass="59068" precursor="true">MKKLSTRIVSLALLTSMSVTLFAGCGSNGGTDADSSKSASSSGAAKSGPAVELTVEVFDRATPGYKADDNFQIKWIQENFGKPNNINVKFVPVLRQQEVEKLNVLMASNQAPDISFTYNDGIIYNYVKSGGLTDLGDLLTKNASNLTKYLGQTLLDYGKFDGKQLAVPAKRVIEGCFSAYIRKDWLDAVGMSVPTTTDEWYQVMKAFKEKDPGKLGDKNYPFSTFVDPNNINWTTSMLLESFKQPISEEQRMTLPNWVIPGFKDGMKFLNKLYNEGILNPQFALDKDGKQYEKDVSQGRIGFMIHNYDFPIRVTPGLLSELKKQVPGADMVPCDPFTNSDGKHPKMKYNPNGLYIIVPKVSKHAEEAVKYLEWQSKPEVIKFLQNGIKGDQYTDEVDGIPANFIQNDQLSDDKKANFTDLALIVNGKEFGDPAKNIQAASFGYPGFEDTFKKAYDISLTDANYIPHFDTVIEAQAKYQKALSDKEAEIFVKSITCKPADFDKTYDKLVAEYMKSGGQEIVDEKLAALKKK</sequence>
<dbReference type="Gene3D" id="3.40.190.10">
    <property type="entry name" value="Periplasmic binding protein-like II"/>
    <property type="match status" value="2"/>
</dbReference>
<dbReference type="InterPro" id="IPR006059">
    <property type="entry name" value="SBP"/>
</dbReference>
<dbReference type="PROSITE" id="PS51257">
    <property type="entry name" value="PROKAR_LIPOPROTEIN"/>
    <property type="match status" value="1"/>
</dbReference>